<evidence type="ECO:0000313" key="2">
    <source>
        <dbReference type="EMBL" id="APZ82307.1"/>
    </source>
</evidence>
<organism evidence="2 3">
    <name type="scientific">Bacillus phage vB_BsuM-Goe2</name>
    <dbReference type="NCBI Taxonomy" id="1933062"/>
    <lineage>
        <taxon>Viruses</taxon>
        <taxon>Duplodnaviria</taxon>
        <taxon>Heunggongvirae</taxon>
        <taxon>Uroviricota</taxon>
        <taxon>Caudoviricetes</taxon>
        <taxon>Herelleviridae</taxon>
        <taxon>Spounavirinae</taxon>
        <taxon>Okubovirus</taxon>
        <taxon>Okubovirus camphawk</taxon>
    </lineage>
</organism>
<evidence type="ECO:0000313" key="3">
    <source>
        <dbReference type="Proteomes" id="UP000224660"/>
    </source>
</evidence>
<feature type="region of interest" description="Disordered" evidence="1">
    <location>
        <begin position="1"/>
        <end position="28"/>
    </location>
</feature>
<dbReference type="Proteomes" id="UP000224660">
    <property type="component" value="Segment"/>
</dbReference>
<gene>
    <name evidence="2" type="ORF">Goe2_c07100</name>
</gene>
<name>A0A217EQJ6_9CAUD</name>
<proteinExistence type="predicted"/>
<dbReference type="EMBL" id="KY368639">
    <property type="protein sequence ID" value="APZ82307.1"/>
    <property type="molecule type" value="Genomic_DNA"/>
</dbReference>
<protein>
    <submittedName>
        <fullName evidence="2">Uncharacterized protein</fullName>
    </submittedName>
</protein>
<evidence type="ECO:0000256" key="1">
    <source>
        <dbReference type="SAM" id="MobiDB-lite"/>
    </source>
</evidence>
<reference evidence="2 3" key="1">
    <citation type="journal article" date="2017" name="Viruses">
        <title>Characterization of Bacillus subtilis Viruses vB_BsuM-Goe2 and vB_BsuM-Goe3.</title>
        <authorList>
            <person name="Willms I.M."/>
            <person name="Hoppert M."/>
            <person name="Hertel R."/>
        </authorList>
    </citation>
    <scope>NUCLEOTIDE SEQUENCE [LARGE SCALE GENOMIC DNA]</scope>
</reference>
<sequence length="44" mass="5229">MKEIENKKDDFGKPIKDKKESEKREKSLADNADLVKRESFDLFK</sequence>
<accession>A0A217EQJ6</accession>